<organism evidence="2 3">
    <name type="scientific">Effrenium voratum</name>
    <dbReference type="NCBI Taxonomy" id="2562239"/>
    <lineage>
        <taxon>Eukaryota</taxon>
        <taxon>Sar</taxon>
        <taxon>Alveolata</taxon>
        <taxon>Dinophyceae</taxon>
        <taxon>Suessiales</taxon>
        <taxon>Symbiodiniaceae</taxon>
        <taxon>Effrenium</taxon>
    </lineage>
</organism>
<feature type="transmembrane region" description="Helical" evidence="1">
    <location>
        <begin position="17"/>
        <end position="41"/>
    </location>
</feature>
<feature type="transmembrane region" description="Helical" evidence="1">
    <location>
        <begin position="142"/>
        <end position="159"/>
    </location>
</feature>
<feature type="transmembrane region" description="Helical" evidence="1">
    <location>
        <begin position="165"/>
        <end position="186"/>
    </location>
</feature>
<keyword evidence="1" id="KW-1133">Transmembrane helix</keyword>
<evidence type="ECO:0000256" key="1">
    <source>
        <dbReference type="SAM" id="Phobius"/>
    </source>
</evidence>
<protein>
    <submittedName>
        <fullName evidence="2">Uncharacterized protein</fullName>
    </submittedName>
</protein>
<evidence type="ECO:0000313" key="2">
    <source>
        <dbReference type="EMBL" id="CAJ1375221.1"/>
    </source>
</evidence>
<sequence length="314" mass="32886">MGAVGDLSLGKLLTMGYSWRGALTCFGGCVALPLLGSIVMLHRLVPNVHEHSETSGVSYSSKWRRLLSDLNAWLALLLLTGGGCIWALAGYLAVLLKQKFELSSGQSAMAASSLLAGTFLGLLFAGAVTLAKGRSMGRSLQLIQATLGFVAFAVLEVIVKPNLPVTVTCLLLAGAGCGPLLYLPYTAYCSVVPREERAFAMGVLDSVSQASTCLTRIYFGYLRIVAPQRAGDVMYTVSIAGLGIAVSATGWLYARLAKADPASRLARALAELTPDGSALSPETLEERVAVVKAAGKCWSVDAERAAKRAKAAAA</sequence>
<dbReference type="Proteomes" id="UP001178507">
    <property type="component" value="Unassembled WGS sequence"/>
</dbReference>
<dbReference type="Gene3D" id="1.20.1250.20">
    <property type="entry name" value="MFS general substrate transporter like domains"/>
    <property type="match status" value="1"/>
</dbReference>
<feature type="transmembrane region" description="Helical" evidence="1">
    <location>
        <begin position="233"/>
        <end position="254"/>
    </location>
</feature>
<evidence type="ECO:0000313" key="3">
    <source>
        <dbReference type="Proteomes" id="UP001178507"/>
    </source>
</evidence>
<gene>
    <name evidence="2" type="ORF">EVOR1521_LOCUS4545</name>
</gene>
<feature type="transmembrane region" description="Helical" evidence="1">
    <location>
        <begin position="198"/>
        <end position="221"/>
    </location>
</feature>
<dbReference type="EMBL" id="CAUJNA010000308">
    <property type="protein sequence ID" value="CAJ1375221.1"/>
    <property type="molecule type" value="Genomic_DNA"/>
</dbReference>
<name>A0AA36HTT7_9DINO</name>
<reference evidence="2" key="1">
    <citation type="submission" date="2023-08" db="EMBL/GenBank/DDBJ databases">
        <authorList>
            <person name="Chen Y."/>
            <person name="Shah S."/>
            <person name="Dougan E. K."/>
            <person name="Thang M."/>
            <person name="Chan C."/>
        </authorList>
    </citation>
    <scope>NUCLEOTIDE SEQUENCE</scope>
</reference>
<comment type="caution">
    <text evidence="2">The sequence shown here is derived from an EMBL/GenBank/DDBJ whole genome shotgun (WGS) entry which is preliminary data.</text>
</comment>
<proteinExistence type="predicted"/>
<dbReference type="InterPro" id="IPR011701">
    <property type="entry name" value="MFS"/>
</dbReference>
<keyword evidence="3" id="KW-1185">Reference proteome</keyword>
<feature type="transmembrane region" description="Helical" evidence="1">
    <location>
        <begin position="108"/>
        <end position="130"/>
    </location>
</feature>
<dbReference type="InterPro" id="IPR036259">
    <property type="entry name" value="MFS_trans_sf"/>
</dbReference>
<keyword evidence="1" id="KW-0472">Membrane</keyword>
<keyword evidence="1" id="KW-0812">Transmembrane</keyword>
<dbReference type="SUPFAM" id="SSF103473">
    <property type="entry name" value="MFS general substrate transporter"/>
    <property type="match status" value="1"/>
</dbReference>
<dbReference type="GO" id="GO:0022857">
    <property type="term" value="F:transmembrane transporter activity"/>
    <property type="evidence" value="ECO:0007669"/>
    <property type="project" value="InterPro"/>
</dbReference>
<feature type="transmembrane region" description="Helical" evidence="1">
    <location>
        <begin position="72"/>
        <end position="96"/>
    </location>
</feature>
<accession>A0AA36HTT7</accession>
<dbReference type="AlphaFoldDB" id="A0AA36HTT7"/>
<dbReference type="Pfam" id="PF07690">
    <property type="entry name" value="MFS_1"/>
    <property type="match status" value="1"/>
</dbReference>